<proteinExistence type="predicted"/>
<dbReference type="AlphaFoldDB" id="L1IST9"/>
<keyword evidence="3" id="KW-1185">Reference proteome</keyword>
<dbReference type="OrthoDB" id="42978at2759"/>
<reference evidence="1 3" key="1">
    <citation type="journal article" date="2012" name="Nature">
        <title>Algal genomes reveal evolutionary mosaicism and the fate of nucleomorphs.</title>
        <authorList>
            <consortium name="DOE Joint Genome Institute"/>
            <person name="Curtis B.A."/>
            <person name="Tanifuji G."/>
            <person name="Burki F."/>
            <person name="Gruber A."/>
            <person name="Irimia M."/>
            <person name="Maruyama S."/>
            <person name="Arias M.C."/>
            <person name="Ball S.G."/>
            <person name="Gile G.H."/>
            <person name="Hirakawa Y."/>
            <person name="Hopkins J.F."/>
            <person name="Kuo A."/>
            <person name="Rensing S.A."/>
            <person name="Schmutz J."/>
            <person name="Symeonidi A."/>
            <person name="Elias M."/>
            <person name="Eveleigh R.J."/>
            <person name="Herman E.K."/>
            <person name="Klute M.J."/>
            <person name="Nakayama T."/>
            <person name="Obornik M."/>
            <person name="Reyes-Prieto A."/>
            <person name="Armbrust E.V."/>
            <person name="Aves S.J."/>
            <person name="Beiko R.G."/>
            <person name="Coutinho P."/>
            <person name="Dacks J.B."/>
            <person name="Durnford D.G."/>
            <person name="Fast N.M."/>
            <person name="Green B.R."/>
            <person name="Grisdale C.J."/>
            <person name="Hempel F."/>
            <person name="Henrissat B."/>
            <person name="Hoppner M.P."/>
            <person name="Ishida K."/>
            <person name="Kim E."/>
            <person name="Koreny L."/>
            <person name="Kroth P.G."/>
            <person name="Liu Y."/>
            <person name="Malik S.B."/>
            <person name="Maier U.G."/>
            <person name="McRose D."/>
            <person name="Mock T."/>
            <person name="Neilson J.A."/>
            <person name="Onodera N.T."/>
            <person name="Poole A.M."/>
            <person name="Pritham E.J."/>
            <person name="Richards T.A."/>
            <person name="Rocap G."/>
            <person name="Roy S.W."/>
            <person name="Sarai C."/>
            <person name="Schaack S."/>
            <person name="Shirato S."/>
            <person name="Slamovits C.H."/>
            <person name="Spencer D.F."/>
            <person name="Suzuki S."/>
            <person name="Worden A.Z."/>
            <person name="Zauner S."/>
            <person name="Barry K."/>
            <person name="Bell C."/>
            <person name="Bharti A.K."/>
            <person name="Crow J.A."/>
            <person name="Grimwood J."/>
            <person name="Kramer R."/>
            <person name="Lindquist E."/>
            <person name="Lucas S."/>
            <person name="Salamov A."/>
            <person name="McFadden G.I."/>
            <person name="Lane C.E."/>
            <person name="Keeling P.J."/>
            <person name="Gray M.W."/>
            <person name="Grigoriev I.V."/>
            <person name="Archibald J.M."/>
        </authorList>
    </citation>
    <scope>NUCLEOTIDE SEQUENCE</scope>
    <source>
        <strain evidence="1 3">CCMP2712</strain>
    </source>
</reference>
<protein>
    <recommendedName>
        <fullName evidence="4">DUF1415 domain-containing protein</fullName>
    </recommendedName>
</protein>
<dbReference type="KEGG" id="gtt:GUITHDRAFT_114854"/>
<reference evidence="2" key="3">
    <citation type="submission" date="2016-03" db="UniProtKB">
        <authorList>
            <consortium name="EnsemblProtists"/>
        </authorList>
    </citation>
    <scope>IDENTIFICATION</scope>
</reference>
<dbReference type="STRING" id="905079.L1IST9"/>
<dbReference type="EnsemblProtists" id="EKX38974">
    <property type="protein sequence ID" value="EKX38974"/>
    <property type="gene ID" value="GUITHDRAFT_114854"/>
</dbReference>
<dbReference type="PaxDb" id="55529-EKX38974"/>
<dbReference type="GeneID" id="17295801"/>
<dbReference type="RefSeq" id="XP_005825954.1">
    <property type="nucleotide sequence ID" value="XM_005825897.1"/>
</dbReference>
<evidence type="ECO:0000313" key="3">
    <source>
        <dbReference type="Proteomes" id="UP000011087"/>
    </source>
</evidence>
<name>L1IST9_GUITC</name>
<dbReference type="Pfam" id="PF07209">
    <property type="entry name" value="DUF1415"/>
    <property type="match status" value="1"/>
</dbReference>
<dbReference type="Proteomes" id="UP000011087">
    <property type="component" value="Unassembled WGS sequence"/>
</dbReference>
<evidence type="ECO:0008006" key="4">
    <source>
        <dbReference type="Google" id="ProtNLM"/>
    </source>
</evidence>
<dbReference type="eggNOG" id="ENOG502SA80">
    <property type="taxonomic scope" value="Eukaryota"/>
</dbReference>
<sequence length="172" mass="19812">MSWIKSAVIGLNLCPWAKSALREGLIDVRVSQATDVASLMDEVVGNIREMADSEGRETRIIVTESLLGNFEDYNKIANKIDKKIDQMECRGIIQLATFHPQYQFGDAEEDDVENWTNRSPYPMFHLLRENEIEDALDGYDDPDEVWQRNIKTVKEKGKCFMQQLLERSVKLV</sequence>
<reference evidence="3" key="2">
    <citation type="submission" date="2012-11" db="EMBL/GenBank/DDBJ databases">
        <authorList>
            <person name="Kuo A."/>
            <person name="Curtis B.A."/>
            <person name="Tanifuji G."/>
            <person name="Burki F."/>
            <person name="Gruber A."/>
            <person name="Irimia M."/>
            <person name="Maruyama S."/>
            <person name="Arias M.C."/>
            <person name="Ball S.G."/>
            <person name="Gile G.H."/>
            <person name="Hirakawa Y."/>
            <person name="Hopkins J.F."/>
            <person name="Rensing S.A."/>
            <person name="Schmutz J."/>
            <person name="Symeonidi A."/>
            <person name="Elias M."/>
            <person name="Eveleigh R.J."/>
            <person name="Herman E.K."/>
            <person name="Klute M.J."/>
            <person name="Nakayama T."/>
            <person name="Obornik M."/>
            <person name="Reyes-Prieto A."/>
            <person name="Armbrust E.V."/>
            <person name="Aves S.J."/>
            <person name="Beiko R.G."/>
            <person name="Coutinho P."/>
            <person name="Dacks J.B."/>
            <person name="Durnford D.G."/>
            <person name="Fast N.M."/>
            <person name="Green B.R."/>
            <person name="Grisdale C."/>
            <person name="Hempe F."/>
            <person name="Henrissat B."/>
            <person name="Hoppner M.P."/>
            <person name="Ishida K.-I."/>
            <person name="Kim E."/>
            <person name="Koreny L."/>
            <person name="Kroth P.G."/>
            <person name="Liu Y."/>
            <person name="Malik S.-B."/>
            <person name="Maier U.G."/>
            <person name="McRose D."/>
            <person name="Mock T."/>
            <person name="Neilson J.A."/>
            <person name="Onodera N.T."/>
            <person name="Poole A.M."/>
            <person name="Pritham E.J."/>
            <person name="Richards T.A."/>
            <person name="Rocap G."/>
            <person name="Roy S.W."/>
            <person name="Sarai C."/>
            <person name="Schaack S."/>
            <person name="Shirato S."/>
            <person name="Slamovits C.H."/>
            <person name="Spencer D.F."/>
            <person name="Suzuki S."/>
            <person name="Worden A.Z."/>
            <person name="Zauner S."/>
            <person name="Barry K."/>
            <person name="Bell C."/>
            <person name="Bharti A.K."/>
            <person name="Crow J.A."/>
            <person name="Grimwood J."/>
            <person name="Kramer R."/>
            <person name="Lindquist E."/>
            <person name="Lucas S."/>
            <person name="Salamov A."/>
            <person name="McFadden G.I."/>
            <person name="Lane C.E."/>
            <person name="Keeling P.J."/>
            <person name="Gray M.W."/>
            <person name="Grigoriev I.V."/>
            <person name="Archibald J.M."/>
        </authorList>
    </citation>
    <scope>NUCLEOTIDE SEQUENCE</scope>
    <source>
        <strain evidence="3">CCMP2712</strain>
    </source>
</reference>
<accession>L1IST9</accession>
<gene>
    <name evidence="1" type="ORF">GUITHDRAFT_114854</name>
</gene>
<dbReference type="EMBL" id="JH993043">
    <property type="protein sequence ID" value="EKX38974.1"/>
    <property type="molecule type" value="Genomic_DNA"/>
</dbReference>
<evidence type="ECO:0000313" key="1">
    <source>
        <dbReference type="EMBL" id="EKX38974.1"/>
    </source>
</evidence>
<evidence type="ECO:0000313" key="2">
    <source>
        <dbReference type="EnsemblProtists" id="EKX38974"/>
    </source>
</evidence>
<organism evidence="1">
    <name type="scientific">Guillardia theta (strain CCMP2712)</name>
    <name type="common">Cryptophyte</name>
    <dbReference type="NCBI Taxonomy" id="905079"/>
    <lineage>
        <taxon>Eukaryota</taxon>
        <taxon>Cryptophyceae</taxon>
        <taxon>Pyrenomonadales</taxon>
        <taxon>Geminigeraceae</taxon>
        <taxon>Guillardia</taxon>
    </lineage>
</organism>
<dbReference type="InterPro" id="IPR009858">
    <property type="entry name" value="DUF1415"/>
</dbReference>
<dbReference type="OMA" id="SPYPMLH"/>
<dbReference type="HOGENOM" id="CLU_093792_0_0_1"/>